<dbReference type="AlphaFoldDB" id="A0ABD3X9F3"/>
<proteinExistence type="predicted"/>
<evidence type="ECO:0000313" key="2">
    <source>
        <dbReference type="Proteomes" id="UP001634394"/>
    </source>
</evidence>
<reference evidence="1 2" key="1">
    <citation type="submission" date="2024-11" db="EMBL/GenBank/DDBJ databases">
        <title>Chromosome-level genome assembly of the freshwater bivalve Anodonta woodiana.</title>
        <authorList>
            <person name="Chen X."/>
        </authorList>
    </citation>
    <scope>NUCLEOTIDE SEQUENCE [LARGE SCALE GENOMIC DNA]</scope>
    <source>
        <strain evidence="1">MN2024</strain>
        <tissue evidence="1">Gills</tissue>
    </source>
</reference>
<dbReference type="EMBL" id="JBJQND010000003">
    <property type="protein sequence ID" value="KAL3882078.1"/>
    <property type="molecule type" value="Genomic_DNA"/>
</dbReference>
<keyword evidence="2" id="KW-1185">Reference proteome</keyword>
<protein>
    <submittedName>
        <fullName evidence="1">Uncharacterized protein</fullName>
    </submittedName>
</protein>
<comment type="caution">
    <text evidence="1">The sequence shown here is derived from an EMBL/GenBank/DDBJ whole genome shotgun (WGS) entry which is preliminary data.</text>
</comment>
<gene>
    <name evidence="1" type="ORF">ACJMK2_028451</name>
</gene>
<dbReference type="Proteomes" id="UP001634394">
    <property type="component" value="Unassembled WGS sequence"/>
</dbReference>
<sequence length="130" mass="14645">MPTKLLGLDGPSIVEEYQELTSRLLSLFDITGLGLQSHPKLICEKLFIREKSWLDMSRTINSLNQVFSIPITLSEASKSLKAKQHHEGKNINPRISLRKATRDITAPPAINIHYGMATRISATMLHLIKR</sequence>
<organism evidence="1 2">
    <name type="scientific">Sinanodonta woodiana</name>
    <name type="common">Chinese pond mussel</name>
    <name type="synonym">Anodonta woodiana</name>
    <dbReference type="NCBI Taxonomy" id="1069815"/>
    <lineage>
        <taxon>Eukaryota</taxon>
        <taxon>Metazoa</taxon>
        <taxon>Spiralia</taxon>
        <taxon>Lophotrochozoa</taxon>
        <taxon>Mollusca</taxon>
        <taxon>Bivalvia</taxon>
        <taxon>Autobranchia</taxon>
        <taxon>Heteroconchia</taxon>
        <taxon>Palaeoheterodonta</taxon>
        <taxon>Unionida</taxon>
        <taxon>Unionoidea</taxon>
        <taxon>Unionidae</taxon>
        <taxon>Unioninae</taxon>
        <taxon>Sinanodonta</taxon>
    </lineage>
</organism>
<evidence type="ECO:0000313" key="1">
    <source>
        <dbReference type="EMBL" id="KAL3882078.1"/>
    </source>
</evidence>
<accession>A0ABD3X9F3</accession>
<name>A0ABD3X9F3_SINWO</name>